<dbReference type="EMBL" id="JAMTCG010000005">
    <property type="protein sequence ID" value="MCP2161630.1"/>
    <property type="molecule type" value="Genomic_DNA"/>
</dbReference>
<gene>
    <name evidence="1" type="ORF">LX12_002829</name>
</gene>
<dbReference type="Proteomes" id="UP001205740">
    <property type="component" value="Unassembled WGS sequence"/>
</dbReference>
<proteinExistence type="predicted"/>
<accession>A0ABT1H334</accession>
<evidence type="ECO:0000313" key="2">
    <source>
        <dbReference type="Proteomes" id="UP001205740"/>
    </source>
</evidence>
<comment type="caution">
    <text evidence="1">The sequence shown here is derived from an EMBL/GenBank/DDBJ whole genome shotgun (WGS) entry which is preliminary data.</text>
</comment>
<reference evidence="1 2" key="1">
    <citation type="submission" date="2022-06" db="EMBL/GenBank/DDBJ databases">
        <title>Genomic Encyclopedia of Archaeal and Bacterial Type Strains, Phase II (KMG-II): from individual species to whole genera.</title>
        <authorList>
            <person name="Goeker M."/>
        </authorList>
    </citation>
    <scope>NUCLEOTIDE SEQUENCE [LARGE SCALE GENOMIC DNA]</scope>
    <source>
        <strain evidence="1 2">DSM 45037</strain>
    </source>
</reference>
<keyword evidence="2" id="KW-1185">Reference proteome</keyword>
<organism evidence="1 2">
    <name type="scientific">Williamsia serinedens</name>
    <dbReference type="NCBI Taxonomy" id="391736"/>
    <lineage>
        <taxon>Bacteria</taxon>
        <taxon>Bacillati</taxon>
        <taxon>Actinomycetota</taxon>
        <taxon>Actinomycetes</taxon>
        <taxon>Mycobacteriales</taxon>
        <taxon>Nocardiaceae</taxon>
        <taxon>Williamsia</taxon>
    </lineage>
</organism>
<dbReference type="RefSeq" id="WP_253655223.1">
    <property type="nucleotide sequence ID" value="NZ_BAAAOE010000001.1"/>
</dbReference>
<protein>
    <submittedName>
        <fullName evidence="1">Uncharacterized protein</fullName>
    </submittedName>
</protein>
<evidence type="ECO:0000313" key="1">
    <source>
        <dbReference type="EMBL" id="MCP2161630.1"/>
    </source>
</evidence>
<sequence>MTAPSPARPAVIAASDAAVPAAFADFPVIRTSLTRDDLRASVAKAAAPLDVVRVVVVGGADTPDAILAGVVSRLMIAERLDLEVAYVAPTATPATGVYGLPHGDDAAQLALTGAASTLPLIRDDAAVVIVGEASHRGVDGPFTGETYVDSERLFSGEANEVRIRPTAHEPGVEGAIPRRFRTKWVAGRAVQTGGIDIVVERDGVRAPRPVHRSTVYRHAEDWNLVRP</sequence>
<name>A0ABT1H334_9NOCA</name>